<evidence type="ECO:0000313" key="1">
    <source>
        <dbReference type="EMBL" id="BBI49713.1"/>
    </source>
</evidence>
<gene>
    <name evidence="1" type="ORF">HORIV_21340</name>
</gene>
<name>A0ABM8HNF3_9GAMM</name>
<protein>
    <submittedName>
        <fullName evidence="1">Uncharacterized protein</fullName>
    </submittedName>
</protein>
<proteinExistence type="predicted"/>
<evidence type="ECO:0000313" key="2">
    <source>
        <dbReference type="Proteomes" id="UP000289555"/>
    </source>
</evidence>
<keyword evidence="2" id="KW-1185">Reference proteome</keyword>
<reference evidence="2" key="1">
    <citation type="journal article" date="2019" name="Microbiol. Resour. Announc.">
        <title>Complete Genome Sequence of Halomonas olivaria, a Moderately Halophilic Bacterium Isolated from Olive Processing Effluents, Obtained by Nanopore Sequencing.</title>
        <authorList>
            <person name="Nagata S."/>
            <person name="Ii K.M."/>
            <person name="Tsukimi T."/>
            <person name="Miura M.C."/>
            <person name="Galipon J."/>
            <person name="Arakawa K."/>
        </authorList>
    </citation>
    <scope>NUCLEOTIDE SEQUENCE [LARGE SCALE GENOMIC DNA]</scope>
    <source>
        <strain evidence="2">TYRC17</strain>
    </source>
</reference>
<dbReference type="Proteomes" id="UP000289555">
    <property type="component" value="Chromosome"/>
</dbReference>
<sequence length="61" mass="6550">MTNLRVGAQLAITKQLSLRGRFTRYFDAGETDNLPGFDLDVISAGLPGSGNATANVYKHLP</sequence>
<organism evidence="1 2">
    <name type="scientific">Vreelandella olivaria</name>
    <dbReference type="NCBI Taxonomy" id="390919"/>
    <lineage>
        <taxon>Bacteria</taxon>
        <taxon>Pseudomonadati</taxon>
        <taxon>Pseudomonadota</taxon>
        <taxon>Gammaproteobacteria</taxon>
        <taxon>Oceanospirillales</taxon>
        <taxon>Halomonadaceae</taxon>
        <taxon>Vreelandella</taxon>
    </lineage>
</organism>
<dbReference type="EMBL" id="AP019416">
    <property type="protein sequence ID" value="BBI49713.1"/>
    <property type="molecule type" value="Genomic_DNA"/>
</dbReference>
<accession>A0ABM8HNF3</accession>